<evidence type="ECO:0000313" key="1">
    <source>
        <dbReference type="EMBL" id="KAK5692130.1"/>
    </source>
</evidence>
<sequence>MAEDNGDEEFGGHQDVLLDRKCLLETLDDIGHLCLSDEAGDLEAARESLDQALHNLRLLYGKSVYWDSEDVRSEFFRAAKKRLQKISQNRRRRSELTNTISKFQTAMSEERLRPHQLAPAGQLTYPWTRMCSNRIPLPSKPTLQKAYDENSTLLILEQYLPRGGVLIINQWRKEVNLVVGDLLDVRTETKGIPSRAGTDIALQTVNDQARKTVIDKQRVNVHGARNMADR</sequence>
<dbReference type="Proteomes" id="UP001310594">
    <property type="component" value="Unassembled WGS sequence"/>
</dbReference>
<accession>A0AAN8A065</accession>
<evidence type="ECO:0000313" key="2">
    <source>
        <dbReference type="Proteomes" id="UP001310594"/>
    </source>
</evidence>
<dbReference type="AlphaFoldDB" id="A0AAN8A065"/>
<reference evidence="1" key="1">
    <citation type="submission" date="2023-08" db="EMBL/GenBank/DDBJ databases">
        <title>Black Yeasts Isolated from many extreme environments.</title>
        <authorList>
            <person name="Coleine C."/>
            <person name="Stajich J.E."/>
            <person name="Selbmann L."/>
        </authorList>
    </citation>
    <scope>NUCLEOTIDE SEQUENCE</scope>
    <source>
        <strain evidence="1">CCFEE 5810</strain>
    </source>
</reference>
<organism evidence="1 2">
    <name type="scientific">Elasticomyces elasticus</name>
    <dbReference type="NCBI Taxonomy" id="574655"/>
    <lineage>
        <taxon>Eukaryota</taxon>
        <taxon>Fungi</taxon>
        <taxon>Dikarya</taxon>
        <taxon>Ascomycota</taxon>
        <taxon>Pezizomycotina</taxon>
        <taxon>Dothideomycetes</taxon>
        <taxon>Dothideomycetidae</taxon>
        <taxon>Mycosphaerellales</taxon>
        <taxon>Teratosphaeriaceae</taxon>
        <taxon>Elasticomyces</taxon>
    </lineage>
</organism>
<gene>
    <name evidence="1" type="ORF">LTR97_011304</name>
</gene>
<protein>
    <submittedName>
        <fullName evidence="1">Uncharacterized protein</fullName>
    </submittedName>
</protein>
<name>A0AAN8A065_9PEZI</name>
<proteinExistence type="predicted"/>
<comment type="caution">
    <text evidence="1">The sequence shown here is derived from an EMBL/GenBank/DDBJ whole genome shotgun (WGS) entry which is preliminary data.</text>
</comment>
<dbReference type="EMBL" id="JAVRQU010000020">
    <property type="protein sequence ID" value="KAK5692130.1"/>
    <property type="molecule type" value="Genomic_DNA"/>
</dbReference>